<feature type="domain" description="Protein kinase" evidence="1">
    <location>
        <begin position="99"/>
        <end position="372"/>
    </location>
</feature>
<reference evidence="2 3" key="2">
    <citation type="submission" date="2017-10" db="EMBL/GenBank/DDBJ databases">
        <title>Genome analyses suggest a sexual origin of heterokaryosis in a supposedly ancient asexual fungus.</title>
        <authorList>
            <person name="Corradi N."/>
            <person name="Sedzielewska K."/>
            <person name="Noel J."/>
            <person name="Charron P."/>
            <person name="Farinelli L."/>
            <person name="Marton T."/>
            <person name="Kruger M."/>
            <person name="Pelin A."/>
            <person name="Brachmann A."/>
            <person name="Corradi N."/>
        </authorList>
    </citation>
    <scope>NUCLEOTIDE SEQUENCE [LARGE SCALE GENOMIC DNA]</scope>
    <source>
        <strain evidence="2 3">A1</strain>
    </source>
</reference>
<dbReference type="PROSITE" id="PS50011">
    <property type="entry name" value="PROTEIN_KINASE_DOM"/>
    <property type="match status" value="1"/>
</dbReference>
<dbReference type="Pfam" id="PF00069">
    <property type="entry name" value="Pkinase"/>
    <property type="match status" value="1"/>
</dbReference>
<dbReference type="InterPro" id="IPR051681">
    <property type="entry name" value="Ser/Thr_Kinases-Pseudokinases"/>
</dbReference>
<evidence type="ECO:0000259" key="1">
    <source>
        <dbReference type="PROSITE" id="PS50011"/>
    </source>
</evidence>
<dbReference type="VEuPathDB" id="FungiDB:RhiirFUN_016910"/>
<dbReference type="AlphaFoldDB" id="A0A2N0R6T9"/>
<sequence>MSKLSLELSQKEDRDLNIDERKEKYRNCELICKKNWKHIITNHYYCMECLNEETDDKEKAHLQYGICKECSQPNTGNIICQLKASSTNGIIEWIPYNKFTNIKYVATGGFAKVYSANWIDGYIRGWDLETKNWKRKKQKKVALKELNDSSKDISKGFLNELETLVKLLELNPFIVPLYGISQHPDTKNFILVFKYIDNNFHNIQGFTPLKILESRLINICTSLVLIHLNNLVHRDLHISNILQDDKHTYISDFGLCRPANEINDQNIYGVLPYIAPEVLRRKPYTEKSDIYSLGVIINTLISGKLPFEDRLFDRFLIIEICRDGKRPEIRDEIPSILKDLIQKCWDKIPENRPTIEEIIEVLTSEELMYKFINLQLDLAALPSSSSSTKYKSRLLDLPYLSELEPMSTMQIATGTVIYSNIHIIAYCLFNLLKIYLNLYSDDLSALSKY</sequence>
<protein>
    <submittedName>
        <fullName evidence="2">Kinase-like protein</fullName>
    </submittedName>
</protein>
<dbReference type="VEuPathDB" id="FungiDB:FUN_014182"/>
<dbReference type="VEuPathDB" id="FungiDB:RhiirA1_470059"/>
<dbReference type="InterPro" id="IPR011009">
    <property type="entry name" value="Kinase-like_dom_sf"/>
</dbReference>
<dbReference type="GO" id="GO:0004674">
    <property type="term" value="F:protein serine/threonine kinase activity"/>
    <property type="evidence" value="ECO:0007669"/>
    <property type="project" value="TreeGrafter"/>
</dbReference>
<accession>A0A2N0R6T9</accession>
<dbReference type="GO" id="GO:0005524">
    <property type="term" value="F:ATP binding"/>
    <property type="evidence" value="ECO:0007669"/>
    <property type="project" value="InterPro"/>
</dbReference>
<name>A0A2N0R6T9_9GLOM</name>
<dbReference type="SUPFAM" id="SSF56112">
    <property type="entry name" value="Protein kinase-like (PK-like)"/>
    <property type="match status" value="1"/>
</dbReference>
<comment type="caution">
    <text evidence="2">The sequence shown here is derived from an EMBL/GenBank/DDBJ whole genome shotgun (WGS) entry which is preliminary data.</text>
</comment>
<dbReference type="InterPro" id="IPR000719">
    <property type="entry name" value="Prot_kinase_dom"/>
</dbReference>
<reference evidence="2 3" key="1">
    <citation type="submission" date="2017-10" db="EMBL/GenBank/DDBJ databases">
        <title>Extensive intraspecific genome diversity in a model arbuscular mycorrhizal fungus.</title>
        <authorList>
            <person name="Chen E.C.H."/>
            <person name="Morin E."/>
            <person name="Baudet D."/>
            <person name="Noel J."/>
            <person name="Ndikumana S."/>
            <person name="Charron P."/>
            <person name="St-Onge C."/>
            <person name="Giorgi J."/>
            <person name="Grigoriev I.V."/>
            <person name="Roux C."/>
            <person name="Martin F.M."/>
            <person name="Corradi N."/>
        </authorList>
    </citation>
    <scope>NUCLEOTIDE SEQUENCE [LARGE SCALE GENOMIC DNA]</scope>
    <source>
        <strain evidence="2 3">A1</strain>
    </source>
</reference>
<keyword evidence="2" id="KW-0808">Transferase</keyword>
<organism evidence="2 3">
    <name type="scientific">Rhizophagus irregularis</name>
    <dbReference type="NCBI Taxonomy" id="588596"/>
    <lineage>
        <taxon>Eukaryota</taxon>
        <taxon>Fungi</taxon>
        <taxon>Fungi incertae sedis</taxon>
        <taxon>Mucoromycota</taxon>
        <taxon>Glomeromycotina</taxon>
        <taxon>Glomeromycetes</taxon>
        <taxon>Glomerales</taxon>
        <taxon>Glomeraceae</taxon>
        <taxon>Rhizophagus</taxon>
    </lineage>
</organism>
<dbReference type="Gene3D" id="1.10.510.10">
    <property type="entry name" value="Transferase(Phosphotransferase) domain 1"/>
    <property type="match status" value="1"/>
</dbReference>
<gene>
    <name evidence="2" type="ORF">RhiirA1_470059</name>
</gene>
<evidence type="ECO:0000313" key="3">
    <source>
        <dbReference type="Proteomes" id="UP000232688"/>
    </source>
</evidence>
<dbReference type="Gene3D" id="1.10.10.1010">
    <property type="entry name" value="Intein homing endonuclease, domain IV"/>
    <property type="match status" value="1"/>
</dbReference>
<proteinExistence type="predicted"/>
<keyword evidence="2" id="KW-0418">Kinase</keyword>
<dbReference type="Proteomes" id="UP000232688">
    <property type="component" value="Unassembled WGS sequence"/>
</dbReference>
<evidence type="ECO:0000313" key="2">
    <source>
        <dbReference type="EMBL" id="PKC59022.1"/>
    </source>
</evidence>
<dbReference type="EMBL" id="LLXH01001413">
    <property type="protein sequence ID" value="PKC59022.1"/>
    <property type="molecule type" value="Genomic_DNA"/>
</dbReference>
<dbReference type="PANTHER" id="PTHR44329">
    <property type="entry name" value="SERINE/THREONINE-PROTEIN KINASE TNNI3K-RELATED"/>
    <property type="match status" value="1"/>
</dbReference>